<name>A0ABQ5G524_9ASTR</name>
<organism evidence="1 2">
    <name type="scientific">Tanacetum coccineum</name>
    <dbReference type="NCBI Taxonomy" id="301880"/>
    <lineage>
        <taxon>Eukaryota</taxon>
        <taxon>Viridiplantae</taxon>
        <taxon>Streptophyta</taxon>
        <taxon>Embryophyta</taxon>
        <taxon>Tracheophyta</taxon>
        <taxon>Spermatophyta</taxon>
        <taxon>Magnoliopsida</taxon>
        <taxon>eudicotyledons</taxon>
        <taxon>Gunneridae</taxon>
        <taxon>Pentapetalae</taxon>
        <taxon>asterids</taxon>
        <taxon>campanulids</taxon>
        <taxon>Asterales</taxon>
        <taxon>Asteraceae</taxon>
        <taxon>Asteroideae</taxon>
        <taxon>Anthemideae</taxon>
        <taxon>Anthemidinae</taxon>
        <taxon>Tanacetum</taxon>
    </lineage>
</organism>
<dbReference type="Proteomes" id="UP001151760">
    <property type="component" value="Unassembled WGS sequence"/>
</dbReference>
<comment type="caution">
    <text evidence="1">The sequence shown here is derived from an EMBL/GenBank/DDBJ whole genome shotgun (WGS) entry which is preliminary data.</text>
</comment>
<gene>
    <name evidence="1" type="ORF">Tco_1030031</name>
</gene>
<accession>A0ABQ5G524</accession>
<evidence type="ECO:0000313" key="1">
    <source>
        <dbReference type="EMBL" id="GJT70745.1"/>
    </source>
</evidence>
<sequence>MHVEGINETSKCNNILLSHVTVASAGDLPQSFVASHKKGELGGLTGIVISDNSNNPLLELPEFESFHFDLDPSFPRPPPEPPDVEISLIIKTDAPVINNFDELNKDGCFDPGGDEIDVEDDDSFTFVIRIFLPFLTYPEVSPLFLSTRSEDIIFDPVIST</sequence>
<proteinExistence type="predicted"/>
<reference evidence="1" key="2">
    <citation type="submission" date="2022-01" db="EMBL/GenBank/DDBJ databases">
        <authorList>
            <person name="Yamashiro T."/>
            <person name="Shiraishi A."/>
            <person name="Satake H."/>
            <person name="Nakayama K."/>
        </authorList>
    </citation>
    <scope>NUCLEOTIDE SEQUENCE</scope>
</reference>
<evidence type="ECO:0000313" key="2">
    <source>
        <dbReference type="Proteomes" id="UP001151760"/>
    </source>
</evidence>
<keyword evidence="2" id="KW-1185">Reference proteome</keyword>
<reference evidence="1" key="1">
    <citation type="journal article" date="2022" name="Int. J. Mol. Sci.">
        <title>Draft Genome of Tanacetum Coccineum: Genomic Comparison of Closely Related Tanacetum-Family Plants.</title>
        <authorList>
            <person name="Yamashiro T."/>
            <person name="Shiraishi A."/>
            <person name="Nakayama K."/>
            <person name="Satake H."/>
        </authorList>
    </citation>
    <scope>NUCLEOTIDE SEQUENCE</scope>
</reference>
<protein>
    <submittedName>
        <fullName evidence="1">Uncharacterized protein</fullName>
    </submittedName>
</protein>
<dbReference type="EMBL" id="BQNB010018106">
    <property type="protein sequence ID" value="GJT70745.1"/>
    <property type="molecule type" value="Genomic_DNA"/>
</dbReference>